<sequence length="180" mass="19303">MKDAGHLSEILSLVILTIIVAIVGLLTTLAAALLQPWLGAKYQRAAWTRDAQFGVYCTALAYAEHLTALVDRLTTPYADAADAMEIDLESASGRMRLLAPSNVAQAWSDLLEADAILRWNVSENGPWQPGEVMSGDDTDLVRLKSAIDKLTSLIRSSFSSGAVPPAKSSGWASRWGSSSL</sequence>
<evidence type="ECO:0000256" key="2">
    <source>
        <dbReference type="SAM" id="Phobius"/>
    </source>
</evidence>
<dbReference type="Proteomes" id="UP000319263">
    <property type="component" value="Chromosome"/>
</dbReference>
<feature type="compositionally biased region" description="Low complexity" evidence="1">
    <location>
        <begin position="168"/>
        <end position="180"/>
    </location>
</feature>
<gene>
    <name evidence="3" type="ORF">FOE78_07820</name>
</gene>
<organism evidence="3 4">
    <name type="scientific">Microlunatus elymi</name>
    <dbReference type="NCBI Taxonomy" id="2596828"/>
    <lineage>
        <taxon>Bacteria</taxon>
        <taxon>Bacillati</taxon>
        <taxon>Actinomycetota</taxon>
        <taxon>Actinomycetes</taxon>
        <taxon>Propionibacteriales</taxon>
        <taxon>Propionibacteriaceae</taxon>
        <taxon>Microlunatus</taxon>
    </lineage>
</organism>
<dbReference type="KEGG" id="mik:FOE78_07820"/>
<keyword evidence="2" id="KW-0472">Membrane</keyword>
<keyword evidence="4" id="KW-1185">Reference proteome</keyword>
<name>A0A516PXB5_9ACTN</name>
<feature type="transmembrane region" description="Helical" evidence="2">
    <location>
        <begin position="12"/>
        <end position="34"/>
    </location>
</feature>
<reference evidence="3 4" key="1">
    <citation type="submission" date="2019-07" db="EMBL/GenBank/DDBJ databases">
        <title>Microlunatus dokdonensis sp. nov. isolated from the rhizospheric soil of the wild plant Elymus tsukushiensis.</title>
        <authorList>
            <person name="Ghim S.-Y."/>
            <person name="Hwang Y.-J."/>
            <person name="Son J.-S."/>
            <person name="Shin J.-H."/>
        </authorList>
    </citation>
    <scope>NUCLEOTIDE SEQUENCE [LARGE SCALE GENOMIC DNA]</scope>
    <source>
        <strain evidence="3 4">KUDC0627</strain>
    </source>
</reference>
<evidence type="ECO:0000313" key="3">
    <source>
        <dbReference type="EMBL" id="QDP95819.1"/>
    </source>
</evidence>
<protein>
    <submittedName>
        <fullName evidence="3">Uncharacterized protein</fullName>
    </submittedName>
</protein>
<accession>A0A516PXB5</accession>
<evidence type="ECO:0000313" key="4">
    <source>
        <dbReference type="Proteomes" id="UP000319263"/>
    </source>
</evidence>
<feature type="region of interest" description="Disordered" evidence="1">
    <location>
        <begin position="158"/>
        <end position="180"/>
    </location>
</feature>
<keyword evidence="2" id="KW-0812">Transmembrane</keyword>
<proteinExistence type="predicted"/>
<dbReference type="RefSeq" id="WP_143985786.1">
    <property type="nucleotide sequence ID" value="NZ_CP041692.1"/>
</dbReference>
<dbReference type="EMBL" id="CP041692">
    <property type="protein sequence ID" value="QDP95819.1"/>
    <property type="molecule type" value="Genomic_DNA"/>
</dbReference>
<keyword evidence="2" id="KW-1133">Transmembrane helix</keyword>
<dbReference type="AlphaFoldDB" id="A0A516PXB5"/>
<evidence type="ECO:0000256" key="1">
    <source>
        <dbReference type="SAM" id="MobiDB-lite"/>
    </source>
</evidence>